<sequence length="221" mass="25344">MRTRALLFIGLCLVCSTNGIAQTDFSDIDARLRDIYRQDQEVRQQWAAIVQTSDVDSIMSYQSRMSRTDSINQAYVFQLLDTHGWPQQVSDSAYDAIFLVVDHASIEAQKRYWPFIKEGSQKGDLSKADAATLQDRMLMREGKKQIYGTQTQTGQKDGKRICYVWPIEQPAKVDSLRRSVALPPMQEYLNLFATAGIEAIWDKELTIEQVRQLSTRIIIQK</sequence>
<evidence type="ECO:0000313" key="2">
    <source>
        <dbReference type="EMBL" id="HJA86238.1"/>
    </source>
</evidence>
<accession>A0A9D2KVM1</accession>
<evidence type="ECO:0000313" key="3">
    <source>
        <dbReference type="Proteomes" id="UP000823862"/>
    </source>
</evidence>
<dbReference type="Pfam" id="PF20329">
    <property type="entry name" value="DUF6624"/>
    <property type="match status" value="1"/>
</dbReference>
<reference evidence="2" key="2">
    <citation type="submission" date="2021-04" db="EMBL/GenBank/DDBJ databases">
        <authorList>
            <person name="Gilroy R."/>
        </authorList>
    </citation>
    <scope>NUCLEOTIDE SEQUENCE</scope>
    <source>
        <strain evidence="2">ChiHjej12B11-9795</strain>
    </source>
</reference>
<proteinExistence type="predicted"/>
<dbReference type="InterPro" id="IPR046732">
    <property type="entry name" value="DUF6624"/>
</dbReference>
<dbReference type="EMBL" id="DWZI01000043">
    <property type="protein sequence ID" value="HJA86238.1"/>
    <property type="molecule type" value="Genomic_DNA"/>
</dbReference>
<protein>
    <submittedName>
        <fullName evidence="2">Uncharacterized protein</fullName>
    </submittedName>
</protein>
<reference evidence="2" key="1">
    <citation type="journal article" date="2021" name="PeerJ">
        <title>Extensive microbial diversity within the chicken gut microbiome revealed by metagenomics and culture.</title>
        <authorList>
            <person name="Gilroy R."/>
            <person name="Ravi A."/>
            <person name="Getino M."/>
            <person name="Pursley I."/>
            <person name="Horton D.L."/>
            <person name="Alikhan N.F."/>
            <person name="Baker D."/>
            <person name="Gharbi K."/>
            <person name="Hall N."/>
            <person name="Watson M."/>
            <person name="Adriaenssens E.M."/>
            <person name="Foster-Nyarko E."/>
            <person name="Jarju S."/>
            <person name="Secka A."/>
            <person name="Antonio M."/>
            <person name="Oren A."/>
            <person name="Chaudhuri R.R."/>
            <person name="La Ragione R."/>
            <person name="Hildebrand F."/>
            <person name="Pallen M.J."/>
        </authorList>
    </citation>
    <scope>NUCLEOTIDE SEQUENCE</scope>
    <source>
        <strain evidence="2">ChiHjej12B11-9795</strain>
    </source>
</reference>
<comment type="caution">
    <text evidence="2">The sequence shown here is derived from an EMBL/GenBank/DDBJ whole genome shotgun (WGS) entry which is preliminary data.</text>
</comment>
<feature type="chain" id="PRO_5039293653" evidence="1">
    <location>
        <begin position="22"/>
        <end position="221"/>
    </location>
</feature>
<feature type="signal peptide" evidence="1">
    <location>
        <begin position="1"/>
        <end position="21"/>
    </location>
</feature>
<dbReference type="Proteomes" id="UP000823862">
    <property type="component" value="Unassembled WGS sequence"/>
</dbReference>
<evidence type="ECO:0000256" key="1">
    <source>
        <dbReference type="SAM" id="SignalP"/>
    </source>
</evidence>
<dbReference type="AlphaFoldDB" id="A0A9D2KVM1"/>
<keyword evidence="1" id="KW-0732">Signal</keyword>
<name>A0A9D2KVM1_9BACE</name>
<organism evidence="2 3">
    <name type="scientific">Candidatus Bacteroides avicola</name>
    <dbReference type="NCBI Taxonomy" id="2838468"/>
    <lineage>
        <taxon>Bacteria</taxon>
        <taxon>Pseudomonadati</taxon>
        <taxon>Bacteroidota</taxon>
        <taxon>Bacteroidia</taxon>
        <taxon>Bacteroidales</taxon>
        <taxon>Bacteroidaceae</taxon>
        <taxon>Bacteroides</taxon>
    </lineage>
</organism>
<gene>
    <name evidence="2" type="ORF">H9950_08640</name>
</gene>